<dbReference type="RefSeq" id="WP_141406696.1">
    <property type="nucleotide sequence ID" value="NZ_CP066060.1"/>
</dbReference>
<feature type="transmembrane region" description="Helical" evidence="1">
    <location>
        <begin position="117"/>
        <end position="136"/>
    </location>
</feature>
<reference evidence="2 3" key="1">
    <citation type="submission" date="2019-06" db="EMBL/GenBank/DDBJ databases">
        <title>Draft genome sequence of Actinomyces oris CCUG 34288T.</title>
        <authorList>
            <person name="Salva-Serra F."/>
            <person name="Cardew S."/>
            <person name="Moore E."/>
        </authorList>
    </citation>
    <scope>NUCLEOTIDE SEQUENCE [LARGE SCALE GENOMIC DNA]</scope>
    <source>
        <strain evidence="2 3">CCUG 34288</strain>
    </source>
</reference>
<proteinExistence type="predicted"/>
<keyword evidence="1" id="KW-0812">Transmembrane</keyword>
<dbReference type="AlphaFoldDB" id="A0A508BF26"/>
<keyword evidence="1" id="KW-1133">Transmembrane helix</keyword>
<sequence>MSITQLKTPLSPPSPRESFWKSIFVAAIIGFTILQFFYVVTGVRKGLTPETYDFFKDYLSRCLENISQGSIKEYLIPVETWISAATISLTTIKQKQWSDIRNYTTGRLEWEIKKKKSLFYAFASLASVSAVIAAIGTVCLYKDPSVETWFLSFVLWFAFYIISRIPSFMEGENIELSLIYAEAIKALGRSYLLSDGLKSIGRRGVGGGVYQHEESRKFRVGEWFKQFYTAPAIVTISLTILTVFLLGFNNHFSFPVAMIAIAPSVLILLFKIFVAPAIVRRFVVGVDIETTLQVMAYVEIFVFVFVSACFDELSRHKVAHPNQWYIDVFNVYGIPAAVLLWVCVALSLSLVALAIFLLSVPKCLGWSMTQKIVWSRSFDLCHTKLLKSNDKFCRETRVKLQGLNVDGLLNSIESEHLSEGHRTRYLIRFAAGDSLG</sequence>
<organism evidence="2 3">
    <name type="scientific">Actinomyces oris</name>
    <dbReference type="NCBI Taxonomy" id="544580"/>
    <lineage>
        <taxon>Bacteria</taxon>
        <taxon>Bacillati</taxon>
        <taxon>Actinomycetota</taxon>
        <taxon>Actinomycetes</taxon>
        <taxon>Actinomycetales</taxon>
        <taxon>Actinomycetaceae</taxon>
        <taxon>Actinomyces</taxon>
    </lineage>
</organism>
<feature type="transmembrane region" description="Helical" evidence="1">
    <location>
        <begin position="254"/>
        <end position="274"/>
    </location>
</feature>
<feature type="transmembrane region" description="Helical" evidence="1">
    <location>
        <begin position="333"/>
        <end position="358"/>
    </location>
</feature>
<evidence type="ECO:0000313" key="3">
    <source>
        <dbReference type="Proteomes" id="UP000317942"/>
    </source>
</evidence>
<comment type="caution">
    <text evidence="2">The sequence shown here is derived from an EMBL/GenBank/DDBJ whole genome shotgun (WGS) entry which is preliminary data.</text>
</comment>
<dbReference type="Proteomes" id="UP000317942">
    <property type="component" value="Unassembled WGS sequence"/>
</dbReference>
<dbReference type="EMBL" id="VICC01000005">
    <property type="protein sequence ID" value="TQD61136.1"/>
    <property type="molecule type" value="Genomic_DNA"/>
</dbReference>
<protein>
    <submittedName>
        <fullName evidence="2">Uncharacterized protein</fullName>
    </submittedName>
</protein>
<name>A0A508BF26_9ACTO</name>
<gene>
    <name evidence="2" type="ORF">FK267_06550</name>
</gene>
<feature type="transmembrane region" description="Helical" evidence="1">
    <location>
        <begin position="20"/>
        <end position="40"/>
    </location>
</feature>
<dbReference type="GeneID" id="64212035"/>
<evidence type="ECO:0000313" key="2">
    <source>
        <dbReference type="EMBL" id="TQD61136.1"/>
    </source>
</evidence>
<keyword evidence="1" id="KW-0472">Membrane</keyword>
<evidence type="ECO:0000256" key="1">
    <source>
        <dbReference type="SAM" id="Phobius"/>
    </source>
</evidence>
<feature type="transmembrane region" description="Helical" evidence="1">
    <location>
        <begin position="227"/>
        <end position="248"/>
    </location>
</feature>
<feature type="transmembrane region" description="Helical" evidence="1">
    <location>
        <begin position="148"/>
        <end position="165"/>
    </location>
</feature>
<accession>A0A508BF26</accession>